<dbReference type="InterPro" id="IPR001466">
    <property type="entry name" value="Beta-lactam-related"/>
</dbReference>
<dbReference type="RefSeq" id="WP_377464630.1">
    <property type="nucleotide sequence ID" value="NZ_JBHUOP010000001.1"/>
</dbReference>
<dbReference type="Proteomes" id="UP001597391">
    <property type="component" value="Unassembled WGS sequence"/>
</dbReference>
<sequence length="290" mass="31816">MNRAQNILEKLTEAAESDGFAAHGVHVRIGHDVAEHHWGEDIRRDIHSVAKGVSALAAGIAFDEGLLDIDAPVATYLPDFTLGTGVSTVSMRHLLMMTSGIDLPWSPTLMTDWPDLAREFLSRPSRGRVFQYSNASTYTAMRVLDTVVGDVPTWLTPRLFEPLGIEAPHWKRCPNGWILAGEGLQLRLGELALLGQLIRDGGIWQGQPLVSQQWVQALHSDWTELQGAPAYRRYAIAGWGGPGSAWRLHGAYGQLLIFLGDAVVTVTADDHAGADRMAERIVDILEAQAW</sequence>
<reference evidence="3" key="1">
    <citation type="journal article" date="2019" name="Int. J. Syst. Evol. Microbiol.">
        <title>The Global Catalogue of Microorganisms (GCM) 10K type strain sequencing project: providing services to taxonomists for standard genome sequencing and annotation.</title>
        <authorList>
            <consortium name="The Broad Institute Genomics Platform"/>
            <consortium name="The Broad Institute Genome Sequencing Center for Infectious Disease"/>
            <person name="Wu L."/>
            <person name="Ma J."/>
        </authorList>
    </citation>
    <scope>NUCLEOTIDE SEQUENCE [LARGE SCALE GENOMIC DNA]</scope>
    <source>
        <strain evidence="3">KCTC 33576</strain>
    </source>
</reference>
<dbReference type="SUPFAM" id="SSF56601">
    <property type="entry name" value="beta-lactamase/transpeptidase-like"/>
    <property type="match status" value="1"/>
</dbReference>
<accession>A0ABW5X9S0</accession>
<dbReference type="InterPro" id="IPR050789">
    <property type="entry name" value="Diverse_Enzym_Activities"/>
</dbReference>
<organism evidence="2 3">
    <name type="scientific">Populibacterium corticicola</name>
    <dbReference type="NCBI Taxonomy" id="1812826"/>
    <lineage>
        <taxon>Bacteria</taxon>
        <taxon>Bacillati</taxon>
        <taxon>Actinomycetota</taxon>
        <taxon>Actinomycetes</taxon>
        <taxon>Micrococcales</taxon>
        <taxon>Jonesiaceae</taxon>
        <taxon>Populibacterium</taxon>
    </lineage>
</organism>
<name>A0ABW5X9S0_9MICO</name>
<evidence type="ECO:0000259" key="1">
    <source>
        <dbReference type="Pfam" id="PF00144"/>
    </source>
</evidence>
<comment type="caution">
    <text evidence="2">The sequence shown here is derived from an EMBL/GenBank/DDBJ whole genome shotgun (WGS) entry which is preliminary data.</text>
</comment>
<dbReference type="GO" id="GO:0016787">
    <property type="term" value="F:hydrolase activity"/>
    <property type="evidence" value="ECO:0007669"/>
    <property type="project" value="UniProtKB-KW"/>
</dbReference>
<dbReference type="PANTHER" id="PTHR43283">
    <property type="entry name" value="BETA-LACTAMASE-RELATED"/>
    <property type="match status" value="1"/>
</dbReference>
<protein>
    <submittedName>
        <fullName evidence="2">Serine hydrolase domain-containing protein</fullName>
        <ecNumber evidence="2">3.-.-.-</ecNumber>
    </submittedName>
</protein>
<feature type="domain" description="Beta-lactamase-related" evidence="1">
    <location>
        <begin position="31"/>
        <end position="178"/>
    </location>
</feature>
<dbReference type="PANTHER" id="PTHR43283:SF7">
    <property type="entry name" value="BETA-LACTAMASE-RELATED DOMAIN-CONTAINING PROTEIN"/>
    <property type="match status" value="1"/>
</dbReference>
<dbReference type="InterPro" id="IPR012338">
    <property type="entry name" value="Beta-lactam/transpept-like"/>
</dbReference>
<keyword evidence="3" id="KW-1185">Reference proteome</keyword>
<evidence type="ECO:0000313" key="3">
    <source>
        <dbReference type="Proteomes" id="UP001597391"/>
    </source>
</evidence>
<gene>
    <name evidence="2" type="ORF">ACFSYH_01215</name>
</gene>
<evidence type="ECO:0000313" key="2">
    <source>
        <dbReference type="EMBL" id="MFD2839195.1"/>
    </source>
</evidence>
<dbReference type="EC" id="3.-.-.-" evidence="2"/>
<dbReference type="Pfam" id="PF00144">
    <property type="entry name" value="Beta-lactamase"/>
    <property type="match status" value="1"/>
</dbReference>
<proteinExistence type="predicted"/>
<keyword evidence="2" id="KW-0378">Hydrolase</keyword>
<dbReference type="Gene3D" id="3.40.710.10">
    <property type="entry name" value="DD-peptidase/beta-lactamase superfamily"/>
    <property type="match status" value="1"/>
</dbReference>
<dbReference type="EMBL" id="JBHUOP010000001">
    <property type="protein sequence ID" value="MFD2839195.1"/>
    <property type="molecule type" value="Genomic_DNA"/>
</dbReference>